<proteinExistence type="predicted"/>
<comment type="caution">
    <text evidence="2">The sequence shown here is derived from an EMBL/GenBank/DDBJ whole genome shotgun (WGS) entry which is preliminary data.</text>
</comment>
<sequence>MSMSVQKSQAQDGERHKMIDGDTLADDHSSLSKIEPTVTLFRVFQTLCKQGDWFSFAKRRAPSPVCIDDNHSCRKHWKSGFFFIHRWAIPDVMVWRHPDAAIDDLRPAAGSFNMVDVRRLSVHVIKLRDMPKGVLVLSGLSHVWKSRVCGPVLRGADRNVMGIHDFLCLPEWTGAEVQDEPHLDVRSTLQRLPFYCTPPAAANAVILDPTPEDLAVGTLSSKIVAKAKAS</sequence>
<evidence type="ECO:0000313" key="3">
    <source>
        <dbReference type="Proteomes" id="UP001151760"/>
    </source>
</evidence>
<feature type="region of interest" description="Disordered" evidence="1">
    <location>
        <begin position="1"/>
        <end position="24"/>
    </location>
</feature>
<reference evidence="2" key="2">
    <citation type="submission" date="2022-01" db="EMBL/GenBank/DDBJ databases">
        <authorList>
            <person name="Yamashiro T."/>
            <person name="Shiraishi A."/>
            <person name="Satake H."/>
            <person name="Nakayama K."/>
        </authorList>
    </citation>
    <scope>NUCLEOTIDE SEQUENCE</scope>
</reference>
<gene>
    <name evidence="2" type="ORF">Tco_1090351</name>
</gene>
<dbReference type="Proteomes" id="UP001151760">
    <property type="component" value="Unassembled WGS sequence"/>
</dbReference>
<name>A0ABQ5I3Y3_9ASTR</name>
<organism evidence="2 3">
    <name type="scientific">Tanacetum coccineum</name>
    <dbReference type="NCBI Taxonomy" id="301880"/>
    <lineage>
        <taxon>Eukaryota</taxon>
        <taxon>Viridiplantae</taxon>
        <taxon>Streptophyta</taxon>
        <taxon>Embryophyta</taxon>
        <taxon>Tracheophyta</taxon>
        <taxon>Spermatophyta</taxon>
        <taxon>Magnoliopsida</taxon>
        <taxon>eudicotyledons</taxon>
        <taxon>Gunneridae</taxon>
        <taxon>Pentapetalae</taxon>
        <taxon>asterids</taxon>
        <taxon>campanulids</taxon>
        <taxon>Asterales</taxon>
        <taxon>Asteraceae</taxon>
        <taxon>Asteroideae</taxon>
        <taxon>Anthemideae</taxon>
        <taxon>Anthemidinae</taxon>
        <taxon>Tanacetum</taxon>
    </lineage>
</organism>
<protein>
    <submittedName>
        <fullName evidence="2">Uncharacterized protein</fullName>
    </submittedName>
</protein>
<keyword evidence="3" id="KW-1185">Reference proteome</keyword>
<reference evidence="2" key="1">
    <citation type="journal article" date="2022" name="Int. J. Mol. Sci.">
        <title>Draft Genome of Tanacetum Coccineum: Genomic Comparison of Closely Related Tanacetum-Family Plants.</title>
        <authorList>
            <person name="Yamashiro T."/>
            <person name="Shiraishi A."/>
            <person name="Nakayama K."/>
            <person name="Satake H."/>
        </authorList>
    </citation>
    <scope>NUCLEOTIDE SEQUENCE</scope>
</reference>
<evidence type="ECO:0000256" key="1">
    <source>
        <dbReference type="SAM" id="MobiDB-lite"/>
    </source>
</evidence>
<accession>A0ABQ5I3Y3</accession>
<feature type="compositionally biased region" description="Basic and acidic residues" evidence="1">
    <location>
        <begin position="12"/>
        <end position="24"/>
    </location>
</feature>
<evidence type="ECO:0000313" key="2">
    <source>
        <dbReference type="EMBL" id="GJT94833.1"/>
    </source>
</evidence>
<dbReference type="EMBL" id="BQNB010020333">
    <property type="protein sequence ID" value="GJT94833.1"/>
    <property type="molecule type" value="Genomic_DNA"/>
</dbReference>
<feature type="compositionally biased region" description="Polar residues" evidence="1">
    <location>
        <begin position="1"/>
        <end position="11"/>
    </location>
</feature>